<protein>
    <recommendedName>
        <fullName evidence="4">DUF4189 domain-containing protein</fullName>
    </recommendedName>
</protein>
<dbReference type="RefSeq" id="WP_100705209.1">
    <property type="nucleotide sequence ID" value="NZ_NPDL01000010.1"/>
</dbReference>
<dbReference type="AlphaFoldDB" id="A0A2M9XIH2"/>
<feature type="chain" id="PRO_5014870741" description="DUF4189 domain-containing protein" evidence="1">
    <location>
        <begin position="27"/>
        <end position="86"/>
    </location>
</feature>
<feature type="signal peptide" evidence="1">
    <location>
        <begin position="1"/>
        <end position="26"/>
    </location>
</feature>
<evidence type="ECO:0000313" key="2">
    <source>
        <dbReference type="EMBL" id="PJZ27475.1"/>
    </source>
</evidence>
<dbReference type="EMBL" id="NPDN01000001">
    <property type="protein sequence ID" value="PJZ27475.1"/>
    <property type="molecule type" value="Genomic_DNA"/>
</dbReference>
<reference evidence="2 3" key="1">
    <citation type="submission" date="2017-07" db="EMBL/GenBank/DDBJ databases">
        <title>Leptospira spp. isolated from tropical soils.</title>
        <authorList>
            <person name="Thibeaux R."/>
            <person name="Iraola G."/>
            <person name="Ferres I."/>
            <person name="Bierque E."/>
            <person name="Girault D."/>
            <person name="Soupe-Gilbert M.-E."/>
            <person name="Picardeau M."/>
            <person name="Goarant C."/>
        </authorList>
    </citation>
    <scope>NUCLEOTIDE SEQUENCE [LARGE SCALE GENOMIC DNA]</scope>
    <source>
        <strain evidence="2 3">MCA1-C-A1</strain>
    </source>
</reference>
<dbReference type="OrthoDB" id="7289919at2"/>
<gene>
    <name evidence="2" type="ORF">CH357_02700</name>
</gene>
<accession>A0A2M9XIH2</accession>
<keyword evidence="1" id="KW-0732">Signal</keyword>
<evidence type="ECO:0000256" key="1">
    <source>
        <dbReference type="SAM" id="SignalP"/>
    </source>
</evidence>
<keyword evidence="3" id="KW-1185">Reference proteome</keyword>
<comment type="caution">
    <text evidence="2">The sequence shown here is derived from an EMBL/GenBank/DDBJ whole genome shotgun (WGS) entry which is preliminary data.</text>
</comment>
<name>A0A2M9XIH2_9LEPT</name>
<evidence type="ECO:0008006" key="4">
    <source>
        <dbReference type="Google" id="ProtNLM"/>
    </source>
</evidence>
<evidence type="ECO:0000313" key="3">
    <source>
        <dbReference type="Proteomes" id="UP000232196"/>
    </source>
</evidence>
<proteinExistence type="predicted"/>
<dbReference type="Proteomes" id="UP000232196">
    <property type="component" value="Unassembled WGS sequence"/>
</dbReference>
<organism evidence="2 3">
    <name type="scientific">Leptospira hartskeerlii</name>
    <dbReference type="NCBI Taxonomy" id="2023177"/>
    <lineage>
        <taxon>Bacteria</taxon>
        <taxon>Pseudomonadati</taxon>
        <taxon>Spirochaetota</taxon>
        <taxon>Spirochaetia</taxon>
        <taxon>Leptospirales</taxon>
        <taxon>Leptospiraceae</taxon>
        <taxon>Leptospira</taxon>
    </lineage>
</organism>
<sequence>MFKLWIAICGSVLVLGLALSSSNVLANTKYSVFCADGKIEADSRTLDQMKSARGSNVCILKEFDYSSDADNYAQSIGGKGSACSCN</sequence>